<dbReference type="InterPro" id="IPR045122">
    <property type="entry name" value="Csc1-like"/>
</dbReference>
<comment type="caution">
    <text evidence="3">The sequence shown here is derived from an EMBL/GenBank/DDBJ whole genome shotgun (WGS) entry which is preliminary data.</text>
</comment>
<keyword evidence="4" id="KW-1185">Reference proteome</keyword>
<dbReference type="Proteomes" id="UP000655225">
    <property type="component" value="Unassembled WGS sequence"/>
</dbReference>
<evidence type="ECO:0000259" key="2">
    <source>
        <dbReference type="Pfam" id="PF13967"/>
    </source>
</evidence>
<evidence type="ECO:0000313" key="4">
    <source>
        <dbReference type="Proteomes" id="UP000655225"/>
    </source>
</evidence>
<evidence type="ECO:0000256" key="1">
    <source>
        <dbReference type="SAM" id="Phobius"/>
    </source>
</evidence>
<dbReference type="InterPro" id="IPR032880">
    <property type="entry name" value="CSC1/OSCA1-like_N"/>
</dbReference>
<keyword evidence="1" id="KW-0812">Transmembrane</keyword>
<keyword evidence="1" id="KW-0472">Membrane</keyword>
<dbReference type="GO" id="GO:0005886">
    <property type="term" value="C:plasma membrane"/>
    <property type="evidence" value="ECO:0007669"/>
    <property type="project" value="TreeGrafter"/>
</dbReference>
<organism evidence="3 4">
    <name type="scientific">Tetracentron sinense</name>
    <name type="common">Spur-leaf</name>
    <dbReference type="NCBI Taxonomy" id="13715"/>
    <lineage>
        <taxon>Eukaryota</taxon>
        <taxon>Viridiplantae</taxon>
        <taxon>Streptophyta</taxon>
        <taxon>Embryophyta</taxon>
        <taxon>Tracheophyta</taxon>
        <taxon>Spermatophyta</taxon>
        <taxon>Magnoliopsida</taxon>
        <taxon>Trochodendrales</taxon>
        <taxon>Trochodendraceae</taxon>
        <taxon>Tetracentron</taxon>
    </lineage>
</organism>
<dbReference type="EMBL" id="JABCRI010000006">
    <property type="protein sequence ID" value="KAF8404823.1"/>
    <property type="molecule type" value="Genomic_DNA"/>
</dbReference>
<sequence length="349" mass="40790">MKISALLTSAGINIGLCVLLLSLYSILRKQPGNFSVYFGRRLAHEHLKHKDSFCFDRLVPSPSWIVKAWQTSDEEILVIAGLDAVVFLRILVFSIRIFSIAAVICILLVLPLNYHGQEMHHKHIPSESLDVFTIGNVKEGSKWWLVYQHGNGRGQSTVERFQHQKQTIDVLSKEEIEILPRVHQPRANREVNHDRDLHVKVDIPEFTGEEQPEEVLNWLNEFERVFEYLELPDNKKVKLVAIKLRGYALSWDEEFPSPKRGFGLIALHYMSYLVQLAFFCTLPLPYERFLFIVWLFVALGVQEYLWNELYRVQIGIMRSLTYAHTYALEQSYQLMQLKSYTYEHTYAFE</sequence>
<dbReference type="PANTHER" id="PTHR13018">
    <property type="entry name" value="PROBABLE MEMBRANE PROTEIN DUF221-RELATED"/>
    <property type="match status" value="1"/>
</dbReference>
<evidence type="ECO:0000313" key="3">
    <source>
        <dbReference type="EMBL" id="KAF8404823.1"/>
    </source>
</evidence>
<feature type="transmembrane region" description="Helical" evidence="1">
    <location>
        <begin position="290"/>
        <end position="310"/>
    </location>
</feature>
<keyword evidence="1" id="KW-1133">Transmembrane helix</keyword>
<protein>
    <recommendedName>
        <fullName evidence="2">CSC1/OSCA1-like N-terminal transmembrane domain-containing protein</fullName>
    </recommendedName>
</protein>
<dbReference type="Pfam" id="PF13967">
    <property type="entry name" value="RSN1_TM"/>
    <property type="match status" value="1"/>
</dbReference>
<feature type="transmembrane region" description="Helical" evidence="1">
    <location>
        <begin position="86"/>
        <end position="112"/>
    </location>
</feature>
<dbReference type="AlphaFoldDB" id="A0A835DHR6"/>
<dbReference type="PANTHER" id="PTHR13018:SF117">
    <property type="entry name" value="CSC1-LIKE PROTEIN RXW8"/>
    <property type="match status" value="1"/>
</dbReference>
<dbReference type="OrthoDB" id="782452at2759"/>
<dbReference type="GO" id="GO:0005227">
    <property type="term" value="F:calcium-activated cation channel activity"/>
    <property type="evidence" value="ECO:0007669"/>
    <property type="project" value="InterPro"/>
</dbReference>
<feature type="transmembrane region" description="Helical" evidence="1">
    <location>
        <begin position="262"/>
        <end position="284"/>
    </location>
</feature>
<gene>
    <name evidence="3" type="ORF">HHK36_009712</name>
</gene>
<reference evidence="3 4" key="1">
    <citation type="submission" date="2020-04" db="EMBL/GenBank/DDBJ databases">
        <title>Plant Genome Project.</title>
        <authorList>
            <person name="Zhang R.-G."/>
        </authorList>
    </citation>
    <scope>NUCLEOTIDE SEQUENCE [LARGE SCALE GENOMIC DNA]</scope>
    <source>
        <strain evidence="3">YNK0</strain>
        <tissue evidence="3">Leaf</tissue>
    </source>
</reference>
<accession>A0A835DHR6</accession>
<feature type="transmembrane region" description="Helical" evidence="1">
    <location>
        <begin position="7"/>
        <end position="27"/>
    </location>
</feature>
<proteinExistence type="predicted"/>
<name>A0A835DHR6_TETSI</name>
<feature type="domain" description="CSC1/OSCA1-like N-terminal transmembrane" evidence="2">
    <location>
        <begin position="5"/>
        <end position="145"/>
    </location>
</feature>